<dbReference type="SUPFAM" id="SSF88697">
    <property type="entry name" value="PUA domain-like"/>
    <property type="match status" value="1"/>
</dbReference>
<dbReference type="AlphaFoldDB" id="A0A1G2R6J9"/>
<evidence type="ECO:0000313" key="3">
    <source>
        <dbReference type="Proteomes" id="UP000179258"/>
    </source>
</evidence>
<feature type="domain" description="DUF3850" evidence="1">
    <location>
        <begin position="6"/>
        <end position="68"/>
    </location>
</feature>
<comment type="caution">
    <text evidence="2">The sequence shown here is derived from an EMBL/GenBank/DDBJ whole genome shotgun (WGS) entry which is preliminary data.</text>
</comment>
<organism evidence="2 3">
    <name type="scientific">Candidatus Wildermuthbacteria bacterium RIFCSPHIGHO2_02_FULL_47_17</name>
    <dbReference type="NCBI Taxonomy" id="1802452"/>
    <lineage>
        <taxon>Bacteria</taxon>
        <taxon>Candidatus Wildermuthiibacteriota</taxon>
    </lineage>
</organism>
<reference evidence="2 3" key="1">
    <citation type="journal article" date="2016" name="Nat. Commun.">
        <title>Thousands of microbial genomes shed light on interconnected biogeochemical processes in an aquifer system.</title>
        <authorList>
            <person name="Anantharaman K."/>
            <person name="Brown C.T."/>
            <person name="Hug L.A."/>
            <person name="Sharon I."/>
            <person name="Castelle C.J."/>
            <person name="Probst A.J."/>
            <person name="Thomas B.C."/>
            <person name="Singh A."/>
            <person name="Wilkins M.J."/>
            <person name="Karaoz U."/>
            <person name="Brodie E.L."/>
            <person name="Williams K.H."/>
            <person name="Hubbard S.S."/>
            <person name="Banfield J.F."/>
        </authorList>
    </citation>
    <scope>NUCLEOTIDE SEQUENCE [LARGE SCALE GENOMIC DNA]</scope>
</reference>
<gene>
    <name evidence="2" type="ORF">A3D59_02745</name>
</gene>
<protein>
    <recommendedName>
        <fullName evidence="1">DUF3850 domain-containing protein</fullName>
    </recommendedName>
</protein>
<dbReference type="Gene3D" id="2.30.130.30">
    <property type="entry name" value="Hypothetical protein"/>
    <property type="match status" value="1"/>
</dbReference>
<dbReference type="InterPro" id="IPR015947">
    <property type="entry name" value="PUA-like_sf"/>
</dbReference>
<dbReference type="Pfam" id="PF12961">
    <property type="entry name" value="DUF3850"/>
    <property type="match status" value="1"/>
</dbReference>
<evidence type="ECO:0000313" key="2">
    <source>
        <dbReference type="EMBL" id="OHA67999.1"/>
    </source>
</evidence>
<dbReference type="InterPro" id="IPR039440">
    <property type="entry name" value="DUF3850"/>
</dbReference>
<dbReference type="Proteomes" id="UP000179258">
    <property type="component" value="Unassembled WGS sequence"/>
</dbReference>
<name>A0A1G2R6J9_9BACT</name>
<proteinExistence type="predicted"/>
<accession>A0A1G2R6J9</accession>
<dbReference type="EMBL" id="MHTX01000027">
    <property type="protein sequence ID" value="OHA67999.1"/>
    <property type="molecule type" value="Genomic_DNA"/>
</dbReference>
<sequence length="88" mass="10337">MKIEKKTWPGMFQKILDGDKTFDLRVADFNAEEGDTLVLREFDPKTNQYTGRSVEKIISFVLRTKDLNFYDPLDVKKYGFIIMALEPR</sequence>
<evidence type="ECO:0000259" key="1">
    <source>
        <dbReference type="Pfam" id="PF12961"/>
    </source>
</evidence>